<organism evidence="1 2">
    <name type="scientific">Phaeosphaeria nodorum (strain SN15 / ATCC MYA-4574 / FGSC 10173)</name>
    <name type="common">Glume blotch fungus</name>
    <name type="synonym">Parastagonospora nodorum</name>
    <dbReference type="NCBI Taxonomy" id="321614"/>
    <lineage>
        <taxon>Eukaryota</taxon>
        <taxon>Fungi</taxon>
        <taxon>Dikarya</taxon>
        <taxon>Ascomycota</taxon>
        <taxon>Pezizomycotina</taxon>
        <taxon>Dothideomycetes</taxon>
        <taxon>Pleosporomycetidae</taxon>
        <taxon>Pleosporales</taxon>
        <taxon>Pleosporineae</taxon>
        <taxon>Phaeosphaeriaceae</taxon>
        <taxon>Parastagonospora</taxon>
    </lineage>
</organism>
<dbReference type="EMBL" id="CH445339">
    <property type="protein sequence ID" value="EAT82938.1"/>
    <property type="molecule type" value="Genomic_DNA"/>
</dbReference>
<proteinExistence type="predicted"/>
<dbReference type="RefSeq" id="XP_001799960.1">
    <property type="nucleotide sequence ID" value="XM_001799908.1"/>
</dbReference>
<reference evidence="2" key="1">
    <citation type="journal article" date="2007" name="Plant Cell">
        <title>Dothideomycete-plant interactions illuminated by genome sequencing and EST analysis of the wheat pathogen Stagonospora nodorum.</title>
        <authorList>
            <person name="Hane J.K."/>
            <person name="Lowe R.G."/>
            <person name="Solomon P.S."/>
            <person name="Tan K.C."/>
            <person name="Schoch C.L."/>
            <person name="Spatafora J.W."/>
            <person name="Crous P.W."/>
            <person name="Kodira C."/>
            <person name="Birren B.W."/>
            <person name="Galagan J.E."/>
            <person name="Torriani S.F."/>
            <person name="McDonald B.A."/>
            <person name="Oliver R.P."/>
        </authorList>
    </citation>
    <scope>NUCLEOTIDE SEQUENCE [LARGE SCALE GENOMIC DNA]</scope>
    <source>
        <strain evidence="2">SN15 / ATCC MYA-4574 / FGSC 10173</strain>
    </source>
</reference>
<dbReference type="InParanoid" id="Q0UEZ1"/>
<dbReference type="GeneID" id="5976865"/>
<gene>
    <name evidence="1" type="ORF">SNOG_09673</name>
</gene>
<dbReference type="Proteomes" id="UP000001055">
    <property type="component" value="Unassembled WGS sequence"/>
</dbReference>
<sequence length="54" mass="5747">MPLLVFSDGQRFQLDLPTKSAVIQSTGGLAVDLAVGRTVQKDPYISNELKSPGS</sequence>
<dbReference type="KEGG" id="pno:SNOG_09673"/>
<protein>
    <submittedName>
        <fullName evidence="1">Uncharacterized protein</fullName>
    </submittedName>
</protein>
<name>Q0UEZ1_PHANO</name>
<accession>Q0UEZ1</accession>
<evidence type="ECO:0000313" key="1">
    <source>
        <dbReference type="EMBL" id="EAT82938.1"/>
    </source>
</evidence>
<dbReference type="AlphaFoldDB" id="Q0UEZ1"/>
<evidence type="ECO:0000313" key="2">
    <source>
        <dbReference type="Proteomes" id="UP000001055"/>
    </source>
</evidence>